<dbReference type="AlphaFoldDB" id="A0A1I5LYX7"/>
<accession>A0A1I5LYX7</accession>
<dbReference type="OrthoDB" id="795899at2"/>
<dbReference type="RefSeq" id="WP_092010339.1">
    <property type="nucleotide sequence ID" value="NZ_FOXH01000001.1"/>
</dbReference>
<dbReference type="PROSITE" id="PS51257">
    <property type="entry name" value="PROKAR_LIPOPROTEIN"/>
    <property type="match status" value="1"/>
</dbReference>
<sequence>MKNCTIITLFTLLIAAAGCQKEESFDKSEPIVEPRFYRIIERDTIISGNYLGMGINEEAGKVYAVIQSLQQTKGVSYLNVVSNNSSDITALRDRISLYDYILLDQNEGTDSGVQITLASGKIKNIYLNSGKELSQWPEKLAGKSAVRVADSATELYEKLVNISRLEPYNIKFQRISLLTKNLNTSFDPVMSQSPQWYFAYTTGPDSLEVVKMFIKNDKLDHIEIERLTN</sequence>
<organism evidence="1 2">
    <name type="scientific">Pseudarcicella hirudinis</name>
    <dbReference type="NCBI Taxonomy" id="1079859"/>
    <lineage>
        <taxon>Bacteria</taxon>
        <taxon>Pseudomonadati</taxon>
        <taxon>Bacteroidota</taxon>
        <taxon>Cytophagia</taxon>
        <taxon>Cytophagales</taxon>
        <taxon>Flectobacillaceae</taxon>
        <taxon>Pseudarcicella</taxon>
    </lineage>
</organism>
<evidence type="ECO:0000313" key="1">
    <source>
        <dbReference type="EMBL" id="SFP02554.1"/>
    </source>
</evidence>
<dbReference type="STRING" id="1079859.SAMN04515674_10133"/>
<evidence type="ECO:0000313" key="2">
    <source>
        <dbReference type="Proteomes" id="UP000199306"/>
    </source>
</evidence>
<dbReference type="EMBL" id="FOXH01000001">
    <property type="protein sequence ID" value="SFP02554.1"/>
    <property type="molecule type" value="Genomic_DNA"/>
</dbReference>
<reference evidence="1 2" key="1">
    <citation type="submission" date="2016-10" db="EMBL/GenBank/DDBJ databases">
        <authorList>
            <person name="de Groot N.N."/>
        </authorList>
    </citation>
    <scope>NUCLEOTIDE SEQUENCE [LARGE SCALE GENOMIC DNA]</scope>
    <source>
        <strain evidence="2">E92,LMG 26720,CCM 7988</strain>
    </source>
</reference>
<name>A0A1I5LYX7_9BACT</name>
<proteinExistence type="predicted"/>
<protein>
    <submittedName>
        <fullName evidence="1">Uncharacterized protein</fullName>
    </submittedName>
</protein>
<gene>
    <name evidence="1" type="ORF">SAMN04515674_10133</name>
</gene>
<dbReference type="Proteomes" id="UP000199306">
    <property type="component" value="Unassembled WGS sequence"/>
</dbReference>
<keyword evidence="2" id="KW-1185">Reference proteome</keyword>